<dbReference type="RefSeq" id="WP_382382662.1">
    <property type="nucleotide sequence ID" value="NZ_JBHMEZ010000011.1"/>
</dbReference>
<sequence length="272" mass="31781">MLNRLADIVATFKLVFTPLFLRCVLGVVLVLSMQQVNAQEHDETPSEGSEFTQQLWFDFDPSWSMGDGQKFVGNIGYRTIMPKSWHRIILKGSFEKNFDKLIFKKFKHNEKLLFGTALFFLTTEESEDYGSFEIRPFQGYQFAVNVSPRVVFKQLFRFEERFVFSNKPENQFFGMRFRYQVQAVFNLEGILFGEGEGFYIPVALEGFFNMVSTSQFNDIIRVTPGLGYQFNPDFKIEGSLAYHYTNEGISEVDKLTRTNDIVFRFRIIKTFK</sequence>
<dbReference type="Pfam" id="PF10677">
    <property type="entry name" value="DUF2490"/>
    <property type="match status" value="1"/>
</dbReference>
<keyword evidence="2" id="KW-1185">Reference proteome</keyword>
<reference evidence="1 2" key="1">
    <citation type="submission" date="2024-09" db="EMBL/GenBank/DDBJ databases">
        <authorList>
            <person name="Sun Q."/>
            <person name="Mori K."/>
        </authorList>
    </citation>
    <scope>NUCLEOTIDE SEQUENCE [LARGE SCALE GENOMIC DNA]</scope>
    <source>
        <strain evidence="1 2">CECT 8286</strain>
    </source>
</reference>
<comment type="caution">
    <text evidence="1">The sequence shown here is derived from an EMBL/GenBank/DDBJ whole genome shotgun (WGS) entry which is preliminary data.</text>
</comment>
<dbReference type="InterPro" id="IPR019619">
    <property type="entry name" value="DUF2490"/>
</dbReference>
<proteinExistence type="predicted"/>
<accession>A0ABV5F211</accession>
<protein>
    <submittedName>
        <fullName evidence="1">DUF2490 domain-containing protein</fullName>
    </submittedName>
</protein>
<dbReference type="EMBL" id="JBHMEZ010000011">
    <property type="protein sequence ID" value="MFB9053476.1"/>
    <property type="molecule type" value="Genomic_DNA"/>
</dbReference>
<name>A0ABV5F211_9FLAO</name>
<dbReference type="Proteomes" id="UP001589605">
    <property type="component" value="Unassembled WGS sequence"/>
</dbReference>
<evidence type="ECO:0000313" key="1">
    <source>
        <dbReference type="EMBL" id="MFB9053476.1"/>
    </source>
</evidence>
<gene>
    <name evidence="1" type="ORF">ACFFVB_10345</name>
</gene>
<organism evidence="1 2">
    <name type="scientific">Formosa undariae</name>
    <dbReference type="NCBI Taxonomy" id="1325436"/>
    <lineage>
        <taxon>Bacteria</taxon>
        <taxon>Pseudomonadati</taxon>
        <taxon>Bacteroidota</taxon>
        <taxon>Flavobacteriia</taxon>
        <taxon>Flavobacteriales</taxon>
        <taxon>Flavobacteriaceae</taxon>
        <taxon>Formosa</taxon>
    </lineage>
</organism>
<evidence type="ECO:0000313" key="2">
    <source>
        <dbReference type="Proteomes" id="UP001589605"/>
    </source>
</evidence>